<keyword evidence="7" id="KW-0675">Receptor</keyword>
<evidence type="ECO:0000256" key="5">
    <source>
        <dbReference type="ARBA" id="ARBA00023040"/>
    </source>
</evidence>
<accession>A0A151N3K2</accession>
<evidence type="ECO:0000313" key="10">
    <source>
        <dbReference type="EMBL" id="KYO31360.1"/>
    </source>
</evidence>
<dbReference type="EMBL" id="AKHW03004090">
    <property type="protein sequence ID" value="KYO31360.1"/>
    <property type="molecule type" value="Genomic_DNA"/>
</dbReference>
<evidence type="ECO:0000256" key="3">
    <source>
        <dbReference type="ARBA" id="ARBA00022692"/>
    </source>
</evidence>
<reference evidence="10 11" key="1">
    <citation type="journal article" date="2012" name="Genome Biol.">
        <title>Sequencing three crocodilian genomes to illuminate the evolution of archosaurs and amniotes.</title>
        <authorList>
            <person name="St John J.A."/>
            <person name="Braun E.L."/>
            <person name="Isberg S.R."/>
            <person name="Miles L.G."/>
            <person name="Chong A.Y."/>
            <person name="Gongora J."/>
            <person name="Dalzell P."/>
            <person name="Moran C."/>
            <person name="Bed'hom B."/>
            <person name="Abzhanov A."/>
            <person name="Burgess S.C."/>
            <person name="Cooksey A.M."/>
            <person name="Castoe T.A."/>
            <person name="Crawford N.G."/>
            <person name="Densmore L.D."/>
            <person name="Drew J.C."/>
            <person name="Edwards S.V."/>
            <person name="Faircloth B.C."/>
            <person name="Fujita M.K."/>
            <person name="Greenwold M.J."/>
            <person name="Hoffmann F.G."/>
            <person name="Howard J.M."/>
            <person name="Iguchi T."/>
            <person name="Janes D.E."/>
            <person name="Khan S.Y."/>
            <person name="Kohno S."/>
            <person name="de Koning A.J."/>
            <person name="Lance S.L."/>
            <person name="McCarthy F.M."/>
            <person name="McCormack J.E."/>
            <person name="Merchant M.E."/>
            <person name="Peterson D.G."/>
            <person name="Pollock D.D."/>
            <person name="Pourmand N."/>
            <person name="Raney B.J."/>
            <person name="Roessler K.A."/>
            <person name="Sanford J.R."/>
            <person name="Sawyer R.H."/>
            <person name="Schmidt C.J."/>
            <person name="Triplett E.W."/>
            <person name="Tuberville T.D."/>
            <person name="Venegas-Anaya M."/>
            <person name="Howard J.T."/>
            <person name="Jarvis E.D."/>
            <person name="Guillette L.J.Jr."/>
            <person name="Glenn T.C."/>
            <person name="Green R.E."/>
            <person name="Ray D.A."/>
        </authorList>
    </citation>
    <scope>NUCLEOTIDE SEQUENCE [LARGE SCALE GENOMIC DNA]</scope>
    <source>
        <strain evidence="10">KSC_2009_1</strain>
    </source>
</reference>
<dbReference type="InterPro" id="IPR000725">
    <property type="entry name" value="Olfact_rcpt"/>
</dbReference>
<dbReference type="SUPFAM" id="SSF81321">
    <property type="entry name" value="Family A G protein-coupled receptor-like"/>
    <property type="match status" value="1"/>
</dbReference>
<evidence type="ECO:0000256" key="9">
    <source>
        <dbReference type="SAM" id="Phobius"/>
    </source>
</evidence>
<name>A0A151N3K2_ALLMI</name>
<feature type="transmembrane region" description="Helical" evidence="9">
    <location>
        <begin position="96"/>
        <end position="112"/>
    </location>
</feature>
<comment type="function">
    <text evidence="1">Odorant receptor.</text>
</comment>
<dbReference type="Proteomes" id="UP000050525">
    <property type="component" value="Unassembled WGS sequence"/>
</dbReference>
<dbReference type="GO" id="GO:0004984">
    <property type="term" value="F:olfactory receptor activity"/>
    <property type="evidence" value="ECO:0007669"/>
    <property type="project" value="InterPro"/>
</dbReference>
<dbReference type="GO" id="GO:0016020">
    <property type="term" value="C:membrane"/>
    <property type="evidence" value="ECO:0007669"/>
    <property type="project" value="UniProtKB-SubCell"/>
</dbReference>
<evidence type="ECO:0000313" key="11">
    <source>
        <dbReference type="Proteomes" id="UP000050525"/>
    </source>
</evidence>
<protein>
    <recommendedName>
        <fullName evidence="12">G-protein coupled receptors family 1 profile domain-containing protein</fullName>
    </recommendedName>
</protein>
<keyword evidence="5" id="KW-0297">G-protein coupled receptor</keyword>
<evidence type="ECO:0000256" key="6">
    <source>
        <dbReference type="ARBA" id="ARBA00023136"/>
    </source>
</evidence>
<evidence type="ECO:0000256" key="1">
    <source>
        <dbReference type="ARBA" id="ARBA00002936"/>
    </source>
</evidence>
<keyword evidence="4 9" id="KW-1133">Transmembrane helix</keyword>
<evidence type="ECO:0000256" key="4">
    <source>
        <dbReference type="ARBA" id="ARBA00022989"/>
    </source>
</evidence>
<keyword evidence="3 9" id="KW-0812">Transmembrane</keyword>
<dbReference type="PANTHER" id="PTHR48018">
    <property type="entry name" value="OLFACTORY RECEPTOR"/>
    <property type="match status" value="1"/>
</dbReference>
<dbReference type="Pfam" id="PF13853">
    <property type="entry name" value="7tm_4"/>
    <property type="match status" value="1"/>
</dbReference>
<dbReference type="GO" id="GO:0004930">
    <property type="term" value="F:G protein-coupled receptor activity"/>
    <property type="evidence" value="ECO:0007669"/>
    <property type="project" value="UniProtKB-KW"/>
</dbReference>
<keyword evidence="11" id="KW-1185">Reference proteome</keyword>
<keyword evidence="6 9" id="KW-0472">Membrane</keyword>
<dbReference type="Gene3D" id="1.20.1070.10">
    <property type="entry name" value="Rhodopsin 7-helix transmembrane proteins"/>
    <property type="match status" value="1"/>
</dbReference>
<comment type="subcellular location">
    <subcellularLocation>
        <location evidence="2">Membrane</location>
        <topology evidence="2">Multi-pass membrane protein</topology>
    </subcellularLocation>
</comment>
<comment type="caution">
    <text evidence="10">The sequence shown here is derived from an EMBL/GenBank/DDBJ whole genome shotgun (WGS) entry which is preliminary data.</text>
</comment>
<evidence type="ECO:0000256" key="2">
    <source>
        <dbReference type="ARBA" id="ARBA00004141"/>
    </source>
</evidence>
<dbReference type="STRING" id="8496.A0A151N3K2"/>
<organism evidence="10 11">
    <name type="scientific">Alligator mississippiensis</name>
    <name type="common">American alligator</name>
    <dbReference type="NCBI Taxonomy" id="8496"/>
    <lineage>
        <taxon>Eukaryota</taxon>
        <taxon>Metazoa</taxon>
        <taxon>Chordata</taxon>
        <taxon>Craniata</taxon>
        <taxon>Vertebrata</taxon>
        <taxon>Euteleostomi</taxon>
        <taxon>Archelosauria</taxon>
        <taxon>Archosauria</taxon>
        <taxon>Crocodylia</taxon>
        <taxon>Alligatoridae</taxon>
        <taxon>Alligatorinae</taxon>
        <taxon>Alligator</taxon>
    </lineage>
</organism>
<evidence type="ECO:0008006" key="12">
    <source>
        <dbReference type="Google" id="ProtNLM"/>
    </source>
</evidence>
<gene>
    <name evidence="10" type="ORF">Y1Q_0016611</name>
</gene>
<sequence length="132" mass="14831">MMQNLIVGKKTISFNGCMAQLFTFTSSAATELVLVNAMAFDRSILKIQGSEGKSRAFSTCYSPLVVVGLYYSTITYTYIQPPSGYSLDKDKMVSELYTLVIPVLNPLIYSLRDKEVKMAFTKILTFCKRDSY</sequence>
<feature type="transmembrane region" description="Helical" evidence="9">
    <location>
        <begin position="56"/>
        <end position="76"/>
    </location>
</feature>
<proteinExistence type="predicted"/>
<evidence type="ECO:0000256" key="7">
    <source>
        <dbReference type="ARBA" id="ARBA00023170"/>
    </source>
</evidence>
<keyword evidence="8" id="KW-0807">Transducer</keyword>
<evidence type="ECO:0000256" key="8">
    <source>
        <dbReference type="ARBA" id="ARBA00023224"/>
    </source>
</evidence>
<dbReference type="AlphaFoldDB" id="A0A151N3K2"/>